<dbReference type="PANTHER" id="PTHR18964">
    <property type="entry name" value="ROK (REPRESSOR, ORF, KINASE) FAMILY"/>
    <property type="match status" value="1"/>
</dbReference>
<dbReference type="SUPFAM" id="SSF53067">
    <property type="entry name" value="Actin-like ATPase domain"/>
    <property type="match status" value="1"/>
</dbReference>
<accession>A0ABT4KXM3</accession>
<dbReference type="InterPro" id="IPR043129">
    <property type="entry name" value="ATPase_NBD"/>
</dbReference>
<evidence type="ECO:0000313" key="2">
    <source>
        <dbReference type="EMBL" id="MCZ4223486.1"/>
    </source>
</evidence>
<dbReference type="PANTHER" id="PTHR18964:SF149">
    <property type="entry name" value="BIFUNCTIONAL UDP-N-ACETYLGLUCOSAMINE 2-EPIMERASE_N-ACETYLMANNOSAMINE KINASE"/>
    <property type="match status" value="1"/>
</dbReference>
<dbReference type="Proteomes" id="UP001144341">
    <property type="component" value="Unassembled WGS sequence"/>
</dbReference>
<protein>
    <submittedName>
        <fullName evidence="2">ROK family protein</fullName>
    </submittedName>
</protein>
<evidence type="ECO:0000256" key="1">
    <source>
        <dbReference type="ARBA" id="ARBA00006479"/>
    </source>
</evidence>
<proteinExistence type="inferred from homology"/>
<dbReference type="InterPro" id="IPR000600">
    <property type="entry name" value="ROK"/>
</dbReference>
<comment type="caution">
    <text evidence="2">The sequence shown here is derived from an EMBL/GenBank/DDBJ whole genome shotgun (WGS) entry which is preliminary data.</text>
</comment>
<dbReference type="EMBL" id="JAPWGL010000002">
    <property type="protein sequence ID" value="MCZ4223486.1"/>
    <property type="molecule type" value="Genomic_DNA"/>
</dbReference>
<dbReference type="Pfam" id="PF00480">
    <property type="entry name" value="ROK"/>
    <property type="match status" value="1"/>
</dbReference>
<dbReference type="RefSeq" id="WP_269415278.1">
    <property type="nucleotide sequence ID" value="NZ_JAPWGL010000002.1"/>
</dbReference>
<reference evidence="2" key="1">
    <citation type="submission" date="2022-12" db="EMBL/GenBank/DDBJ databases">
        <title>Genome sequence of SJ11.</title>
        <authorList>
            <person name="Woo H."/>
        </authorList>
    </citation>
    <scope>NUCLEOTIDE SEQUENCE</scope>
    <source>
        <strain evidence="2">SJ11</strain>
    </source>
</reference>
<name>A0ABT4KXM3_9SPHI</name>
<organism evidence="2 3">
    <name type="scientific">Pedobacter rhodius</name>
    <dbReference type="NCBI Taxonomy" id="3004098"/>
    <lineage>
        <taxon>Bacteria</taxon>
        <taxon>Pseudomonadati</taxon>
        <taxon>Bacteroidota</taxon>
        <taxon>Sphingobacteriia</taxon>
        <taxon>Sphingobacteriales</taxon>
        <taxon>Sphingobacteriaceae</taxon>
        <taxon>Pedobacter</taxon>
    </lineage>
</organism>
<gene>
    <name evidence="2" type="ORF">O0931_09270</name>
</gene>
<dbReference type="Gene3D" id="3.30.420.40">
    <property type="match status" value="2"/>
</dbReference>
<comment type="similarity">
    <text evidence="1">Belongs to the ROK (NagC/XylR) family.</text>
</comment>
<keyword evidence="3" id="KW-1185">Reference proteome</keyword>
<sequence>MLQKLNGKKIIGIDIGGTHITAAQINMNDRCVVEGSGCTNVVKTNGVSAEIIDVWVQTIKQVINHLDKKEVLLGISMPRPFDYENGISKIKGMNKYDALYNMDIRHMLSKELEIMPSNILFRNDAESFLHGEVNCGAAMNKKNAFGITLGTGLGSAVSECGFIHDANLGSAPFKRGIAEDYLSTRWFLKRYYELTGENIPDVKTLVEDNSKRYYTQIIFNEFKLNLADFLWPVILKYKPEIVVIGGNIARASALFLNQLQALLNLRDLQVILRRTALWEEAAMIGVAYYWKDVAAEKIISLTSKSFTDY</sequence>
<evidence type="ECO:0000313" key="3">
    <source>
        <dbReference type="Proteomes" id="UP001144341"/>
    </source>
</evidence>